<dbReference type="PANTHER" id="PTHR43353:SF5">
    <property type="entry name" value="SUCCINATE-SEMIALDEHYDE DEHYDROGENASE, MITOCHONDRIAL"/>
    <property type="match status" value="1"/>
</dbReference>
<name>A0A8R2FCX8_ACYPI</name>
<dbReference type="AlphaFoldDB" id="A0A8R2FCX8"/>
<accession>A0A8R2FCX8</accession>
<dbReference type="InterPro" id="IPR050740">
    <property type="entry name" value="Aldehyde_DH_Superfamily"/>
</dbReference>
<protein>
    <recommendedName>
        <fullName evidence="4">Aldehyde dehydrogenase domain-containing protein</fullName>
    </recommendedName>
</protein>
<dbReference type="Pfam" id="PF00171">
    <property type="entry name" value="Aldedh"/>
    <property type="match status" value="1"/>
</dbReference>
<dbReference type="PANTHER" id="PTHR43353">
    <property type="entry name" value="SUCCINATE-SEMIALDEHYDE DEHYDROGENASE, MITOCHONDRIAL"/>
    <property type="match status" value="1"/>
</dbReference>
<dbReference type="PROSITE" id="PS00687">
    <property type="entry name" value="ALDEHYDE_DEHYDR_GLU"/>
    <property type="match status" value="1"/>
</dbReference>
<evidence type="ECO:0000256" key="1">
    <source>
        <dbReference type="ARBA" id="ARBA00023002"/>
    </source>
</evidence>
<dbReference type="InterPro" id="IPR016161">
    <property type="entry name" value="Ald_DH/histidinol_DH"/>
</dbReference>
<evidence type="ECO:0000256" key="2">
    <source>
        <dbReference type="PROSITE-ProRule" id="PRU10007"/>
    </source>
</evidence>
<dbReference type="InterPro" id="IPR016162">
    <property type="entry name" value="Ald_DH_N"/>
</dbReference>
<organism evidence="5">
    <name type="scientific">Acyrthosiphon pisum</name>
    <name type="common">Pea aphid</name>
    <dbReference type="NCBI Taxonomy" id="7029"/>
    <lineage>
        <taxon>Eukaryota</taxon>
        <taxon>Metazoa</taxon>
        <taxon>Ecdysozoa</taxon>
        <taxon>Arthropoda</taxon>
        <taxon>Hexapoda</taxon>
        <taxon>Insecta</taxon>
        <taxon>Pterygota</taxon>
        <taxon>Neoptera</taxon>
        <taxon>Paraneoptera</taxon>
        <taxon>Hemiptera</taxon>
        <taxon>Sternorrhyncha</taxon>
        <taxon>Aphidomorpha</taxon>
        <taxon>Aphidoidea</taxon>
        <taxon>Aphididae</taxon>
        <taxon>Macrosiphini</taxon>
        <taxon>Acyrthosiphon</taxon>
    </lineage>
</organism>
<evidence type="ECO:0000259" key="4">
    <source>
        <dbReference type="Pfam" id="PF00171"/>
    </source>
</evidence>
<evidence type="ECO:0000313" key="5">
    <source>
        <dbReference type="EnsemblMetazoa" id="XP_008189267.1"/>
    </source>
</evidence>
<dbReference type="EnsemblMetazoa" id="XM_008191045.1">
    <property type="protein sequence ID" value="XP_008189267.1"/>
    <property type="gene ID" value="LOC100572997"/>
</dbReference>
<dbReference type="Gene3D" id="3.40.309.10">
    <property type="entry name" value="Aldehyde Dehydrogenase, Chain A, domain 2"/>
    <property type="match status" value="1"/>
</dbReference>
<dbReference type="InterPro" id="IPR029510">
    <property type="entry name" value="Ald_DH_CS_GLU"/>
</dbReference>
<dbReference type="InterPro" id="IPR015590">
    <property type="entry name" value="Aldehyde_DH_dom"/>
</dbReference>
<dbReference type="GO" id="GO:0004777">
    <property type="term" value="F:succinate-semialdehyde dehydrogenase (NAD+) activity"/>
    <property type="evidence" value="ECO:0007669"/>
    <property type="project" value="TreeGrafter"/>
</dbReference>
<dbReference type="OrthoDB" id="310895at2759"/>
<feature type="domain" description="Aldehyde dehydrogenase" evidence="4">
    <location>
        <begin position="105"/>
        <end position="275"/>
    </location>
</feature>
<keyword evidence="1 3" id="KW-0560">Oxidoreductase</keyword>
<sequence length="277" mass="30860">MKYLKQLKVYNPATNEVVKTIPYTSQEEAIQQIDKAQVAYESWREKDAHERSSLLLKWYQLIDEHKEELAELITLENGKPYKEALGEVAYANSYIQWYQEEAKRVVGAITPWNFPAAMIARKMAPALAAGCTIVCKPALETPLTTIRMVELAHEAGIPENAIQYVVLSGKDAGRIFTESPIIQKITFTGSTPVGKHLIKDSANTVKNVTMELGGLAPVIVHKDADIELAVDQTIATKFRNSGQTCISANRIYVHQDIEQAFTERLTEKVNALNVGMA</sequence>
<evidence type="ECO:0000256" key="3">
    <source>
        <dbReference type="RuleBase" id="RU003345"/>
    </source>
</evidence>
<dbReference type="GO" id="GO:0009450">
    <property type="term" value="P:gamma-aminobutyric acid catabolic process"/>
    <property type="evidence" value="ECO:0007669"/>
    <property type="project" value="TreeGrafter"/>
</dbReference>
<dbReference type="Gene3D" id="3.40.605.10">
    <property type="entry name" value="Aldehyde Dehydrogenase, Chain A, domain 1"/>
    <property type="match status" value="2"/>
</dbReference>
<proteinExistence type="inferred from homology"/>
<comment type="similarity">
    <text evidence="3">Belongs to the aldehyde dehydrogenase family.</text>
</comment>
<dbReference type="SUPFAM" id="SSF53720">
    <property type="entry name" value="ALDH-like"/>
    <property type="match status" value="1"/>
</dbReference>
<feature type="active site" evidence="2">
    <location>
        <position position="211"/>
    </location>
</feature>
<reference evidence="5" key="1">
    <citation type="submission" date="2022-06" db="UniProtKB">
        <authorList>
            <consortium name="EnsemblMetazoa"/>
        </authorList>
    </citation>
    <scope>IDENTIFICATION</scope>
</reference>
<dbReference type="InterPro" id="IPR016163">
    <property type="entry name" value="Ald_DH_C"/>
</dbReference>